<dbReference type="InterPro" id="IPR015813">
    <property type="entry name" value="Pyrv/PenolPyrv_kinase-like_dom"/>
</dbReference>
<dbReference type="InterPro" id="IPR039556">
    <property type="entry name" value="ICL/PEPM"/>
</dbReference>
<keyword evidence="2" id="KW-1185">Reference proteome</keyword>
<name>A0ABZ1UQP7_9BURK</name>
<sequence length="262" mass="27055">MKNDELFHDLHRDGLLMLANCWDGGSARVAACAGAVALATSSAAVAWAHGYADGSHLPVDLLLQTARGIGRVCKLPLTVDIEDGYGDDPAAVAALVRQLIEAGVVGVNIEDGNGSVELLCAKIAAARAAARQADVHLYLNVRTDVYLRGLAPAGERVAETLRRAALYRDAGASGLFVPGLAAQDEIAAVAQAVGLPLNVMALPSLPAPARLRELGVRRLSAGSAIGEATWSQVQQSVREFLATGKVTAGALGYGAINALMMA</sequence>
<dbReference type="SUPFAM" id="SSF51621">
    <property type="entry name" value="Phosphoenolpyruvate/pyruvate domain"/>
    <property type="match status" value="1"/>
</dbReference>
<dbReference type="Proteomes" id="UP000321323">
    <property type="component" value="Chromosome"/>
</dbReference>
<dbReference type="GO" id="GO:0016829">
    <property type="term" value="F:lyase activity"/>
    <property type="evidence" value="ECO:0007669"/>
    <property type="project" value="UniProtKB-KW"/>
</dbReference>
<evidence type="ECO:0000313" key="2">
    <source>
        <dbReference type="Proteomes" id="UP000321323"/>
    </source>
</evidence>
<dbReference type="Pfam" id="PF13714">
    <property type="entry name" value="PEP_mutase"/>
    <property type="match status" value="1"/>
</dbReference>
<dbReference type="InterPro" id="IPR040442">
    <property type="entry name" value="Pyrv_kinase-like_dom_sf"/>
</dbReference>
<proteinExistence type="predicted"/>
<dbReference type="PANTHER" id="PTHR42905">
    <property type="entry name" value="PHOSPHOENOLPYRUVATE CARBOXYLASE"/>
    <property type="match status" value="1"/>
</dbReference>
<evidence type="ECO:0000313" key="1">
    <source>
        <dbReference type="EMBL" id="WUR15027.1"/>
    </source>
</evidence>
<gene>
    <name evidence="1" type="ORF">E7V67_007940</name>
</gene>
<reference evidence="1 2" key="1">
    <citation type="journal article" date="2019" name="Int. J. Syst. Evol. Microbiol.">
        <title>The Draft Whole-Genome Sequence of the Antibiotic Producer Empedobacter haloabium ATCC 31962 Provides Indications for Its Taxonomic Reclassification.</title>
        <authorList>
            <person name="Miess H."/>
            <person name="Arlt P."/>
            <person name="Apel A.K."/>
            <person name="Weber T."/>
            <person name="Nieselt K."/>
            <person name="Hanssen F."/>
            <person name="Czemmel S."/>
            <person name="Nahnsen S."/>
            <person name="Gross H."/>
        </authorList>
    </citation>
    <scope>NUCLEOTIDE SEQUENCE [LARGE SCALE GENOMIC DNA]</scope>
    <source>
        <strain evidence="1 2">ATCC 31962</strain>
    </source>
</reference>
<dbReference type="EMBL" id="CP136508">
    <property type="protein sequence ID" value="WUR15027.1"/>
    <property type="molecule type" value="Genomic_DNA"/>
</dbReference>
<keyword evidence="1" id="KW-0456">Lyase</keyword>
<dbReference type="CDD" id="cd00377">
    <property type="entry name" value="ICL_PEPM"/>
    <property type="match status" value="1"/>
</dbReference>
<organism evidence="1 2">
    <name type="scientific">[Empedobacter] haloabium</name>
    <dbReference type="NCBI Taxonomy" id="592317"/>
    <lineage>
        <taxon>Bacteria</taxon>
        <taxon>Pseudomonadati</taxon>
        <taxon>Pseudomonadota</taxon>
        <taxon>Betaproteobacteria</taxon>
        <taxon>Burkholderiales</taxon>
        <taxon>Oxalobacteraceae</taxon>
        <taxon>Telluria group</taxon>
        <taxon>Telluria group incertae sedis</taxon>
    </lineage>
</organism>
<accession>A0ABZ1UQP7</accession>
<dbReference type="Gene3D" id="3.20.20.60">
    <property type="entry name" value="Phosphoenolpyruvate-binding domains"/>
    <property type="match status" value="1"/>
</dbReference>
<protein>
    <submittedName>
        <fullName evidence="1">Isocitrate lyase/phosphoenolpyruvate mutase family protein</fullName>
    </submittedName>
</protein>
<dbReference type="PANTHER" id="PTHR42905:SF16">
    <property type="entry name" value="CARBOXYPHOSPHONOENOLPYRUVATE PHOSPHONOMUTASE-LIKE PROTEIN (AFU_ORTHOLOGUE AFUA_5G07230)"/>
    <property type="match status" value="1"/>
</dbReference>